<feature type="non-terminal residue" evidence="3">
    <location>
        <position position="264"/>
    </location>
</feature>
<dbReference type="AlphaFoldDB" id="X1J676"/>
<feature type="non-terminal residue" evidence="3">
    <location>
        <position position="1"/>
    </location>
</feature>
<proteinExistence type="predicted"/>
<comment type="caution">
    <text evidence="3">The sequence shown here is derived from an EMBL/GenBank/DDBJ whole genome shotgun (WGS) entry which is preliminary data.</text>
</comment>
<name>X1J676_9ZZZZ</name>
<protein>
    <recommendedName>
        <fullName evidence="2">DUF6785 domain-containing protein</fullName>
    </recommendedName>
</protein>
<feature type="domain" description="DUF6785" evidence="2">
    <location>
        <begin position="48"/>
        <end position="250"/>
    </location>
</feature>
<feature type="transmembrane region" description="Helical" evidence="1">
    <location>
        <begin position="147"/>
        <end position="165"/>
    </location>
</feature>
<keyword evidence="1" id="KW-0472">Membrane</keyword>
<organism evidence="3">
    <name type="scientific">marine sediment metagenome</name>
    <dbReference type="NCBI Taxonomy" id="412755"/>
    <lineage>
        <taxon>unclassified sequences</taxon>
        <taxon>metagenomes</taxon>
        <taxon>ecological metagenomes</taxon>
    </lineage>
</organism>
<feature type="transmembrane region" description="Helical" evidence="1">
    <location>
        <begin position="92"/>
        <end position="113"/>
    </location>
</feature>
<feature type="transmembrane region" description="Helical" evidence="1">
    <location>
        <begin position="202"/>
        <end position="221"/>
    </location>
</feature>
<gene>
    <name evidence="3" type="ORF">S03H2_48547</name>
</gene>
<dbReference type="Pfam" id="PF20581">
    <property type="entry name" value="DUF6785"/>
    <property type="match status" value="1"/>
</dbReference>
<keyword evidence="1" id="KW-0812">Transmembrane</keyword>
<keyword evidence="1" id="KW-1133">Transmembrane helix</keyword>
<evidence type="ECO:0000313" key="3">
    <source>
        <dbReference type="EMBL" id="GAH65263.1"/>
    </source>
</evidence>
<feature type="transmembrane region" description="Helical" evidence="1">
    <location>
        <begin position="227"/>
        <end position="248"/>
    </location>
</feature>
<sequence length="264" mass="29779">LLQYVPEPMMVRQVYREYARRHGIRRDEEKGETWQLAIERSVREGAVSADDFKRLNEQDARIMTGYMQGLGKPGKPVDFLAGVPWSAWRVTLFFWFSVLSLVTIGGICAVVIVHRQWAEREHLAYPIVTFANELIGHDDKGLFNQIFRTRAFWLGFALSFGILFVRGYQKWFPGFVTIPIGINFGSLRELEFVKQLMKVPEAPRLLNVEIYFAAVGLAYFLSSEASFSLGISGWLFVLVAAPLVVAGVNMSGTMIGGGLPANMY</sequence>
<accession>X1J676</accession>
<evidence type="ECO:0000259" key="2">
    <source>
        <dbReference type="Pfam" id="PF20581"/>
    </source>
</evidence>
<evidence type="ECO:0000256" key="1">
    <source>
        <dbReference type="SAM" id="Phobius"/>
    </source>
</evidence>
<dbReference type="EMBL" id="BARU01030615">
    <property type="protein sequence ID" value="GAH65263.1"/>
    <property type="molecule type" value="Genomic_DNA"/>
</dbReference>
<dbReference type="InterPro" id="IPR046712">
    <property type="entry name" value="DUF6785"/>
</dbReference>
<reference evidence="3" key="1">
    <citation type="journal article" date="2014" name="Front. Microbiol.">
        <title>High frequency of phylogenetically diverse reductive dehalogenase-homologous genes in deep subseafloor sedimentary metagenomes.</title>
        <authorList>
            <person name="Kawai M."/>
            <person name="Futagami T."/>
            <person name="Toyoda A."/>
            <person name="Takaki Y."/>
            <person name="Nishi S."/>
            <person name="Hori S."/>
            <person name="Arai W."/>
            <person name="Tsubouchi T."/>
            <person name="Morono Y."/>
            <person name="Uchiyama I."/>
            <person name="Ito T."/>
            <person name="Fujiyama A."/>
            <person name="Inagaki F."/>
            <person name="Takami H."/>
        </authorList>
    </citation>
    <scope>NUCLEOTIDE SEQUENCE</scope>
    <source>
        <strain evidence="3">Expedition CK06-06</strain>
    </source>
</reference>